<sequence>MGRAGGRSGLLLALTRLISSCLFIPHGRPSSPLPHPRSFLCLHVPPPPTQTCCVYHYDLFLFFIGSLFISYLNLLHMYHPLLISSYLISAVYDTKYDMILIHTRTRTWIDRRTIFFDIQFSYTHIFPTTYISLPPPSSPPYRPSRAELEQRHFPHIYIYTTSGRCARRATYIYSSYLHA</sequence>
<dbReference type="EMBL" id="JARJCM010000005">
    <property type="protein sequence ID" value="KAJ7045196.1"/>
    <property type="molecule type" value="Genomic_DNA"/>
</dbReference>
<evidence type="ECO:0000313" key="3">
    <source>
        <dbReference type="Proteomes" id="UP001218188"/>
    </source>
</evidence>
<feature type="transmembrane region" description="Helical" evidence="1">
    <location>
        <begin position="54"/>
        <end position="75"/>
    </location>
</feature>
<dbReference type="AlphaFoldDB" id="A0AAD6TER2"/>
<dbReference type="Proteomes" id="UP001218188">
    <property type="component" value="Unassembled WGS sequence"/>
</dbReference>
<comment type="caution">
    <text evidence="2">The sequence shown here is derived from an EMBL/GenBank/DDBJ whole genome shotgun (WGS) entry which is preliminary data.</text>
</comment>
<keyword evidence="3" id="KW-1185">Reference proteome</keyword>
<keyword evidence="1" id="KW-0812">Transmembrane</keyword>
<evidence type="ECO:0000313" key="2">
    <source>
        <dbReference type="EMBL" id="KAJ7045196.1"/>
    </source>
</evidence>
<evidence type="ECO:0000256" key="1">
    <source>
        <dbReference type="SAM" id="Phobius"/>
    </source>
</evidence>
<name>A0AAD6TER2_9AGAR</name>
<proteinExistence type="predicted"/>
<gene>
    <name evidence="2" type="ORF">C8F04DRAFT_526962</name>
</gene>
<organism evidence="2 3">
    <name type="scientific">Mycena alexandri</name>
    <dbReference type="NCBI Taxonomy" id="1745969"/>
    <lineage>
        <taxon>Eukaryota</taxon>
        <taxon>Fungi</taxon>
        <taxon>Dikarya</taxon>
        <taxon>Basidiomycota</taxon>
        <taxon>Agaricomycotina</taxon>
        <taxon>Agaricomycetes</taxon>
        <taxon>Agaricomycetidae</taxon>
        <taxon>Agaricales</taxon>
        <taxon>Marasmiineae</taxon>
        <taxon>Mycenaceae</taxon>
        <taxon>Mycena</taxon>
    </lineage>
</organism>
<keyword evidence="1" id="KW-1133">Transmembrane helix</keyword>
<protein>
    <submittedName>
        <fullName evidence="2">Uncharacterized protein</fullName>
    </submittedName>
</protein>
<accession>A0AAD6TER2</accession>
<reference evidence="2" key="1">
    <citation type="submission" date="2023-03" db="EMBL/GenBank/DDBJ databases">
        <title>Massive genome expansion in bonnet fungi (Mycena s.s.) driven by repeated elements and novel gene families across ecological guilds.</title>
        <authorList>
            <consortium name="Lawrence Berkeley National Laboratory"/>
            <person name="Harder C.B."/>
            <person name="Miyauchi S."/>
            <person name="Viragh M."/>
            <person name="Kuo A."/>
            <person name="Thoen E."/>
            <person name="Andreopoulos B."/>
            <person name="Lu D."/>
            <person name="Skrede I."/>
            <person name="Drula E."/>
            <person name="Henrissat B."/>
            <person name="Morin E."/>
            <person name="Kohler A."/>
            <person name="Barry K."/>
            <person name="LaButti K."/>
            <person name="Morin E."/>
            <person name="Salamov A."/>
            <person name="Lipzen A."/>
            <person name="Mereny Z."/>
            <person name="Hegedus B."/>
            <person name="Baldrian P."/>
            <person name="Stursova M."/>
            <person name="Weitz H."/>
            <person name="Taylor A."/>
            <person name="Grigoriev I.V."/>
            <person name="Nagy L.G."/>
            <person name="Martin F."/>
            <person name="Kauserud H."/>
        </authorList>
    </citation>
    <scope>NUCLEOTIDE SEQUENCE</scope>
    <source>
        <strain evidence="2">CBHHK200</strain>
    </source>
</reference>
<keyword evidence="1" id="KW-0472">Membrane</keyword>